<organism evidence="1 2">
    <name type="scientific">Arctium lappa</name>
    <name type="common">Greater burdock</name>
    <name type="synonym">Lappa major</name>
    <dbReference type="NCBI Taxonomy" id="4217"/>
    <lineage>
        <taxon>Eukaryota</taxon>
        <taxon>Viridiplantae</taxon>
        <taxon>Streptophyta</taxon>
        <taxon>Embryophyta</taxon>
        <taxon>Tracheophyta</taxon>
        <taxon>Spermatophyta</taxon>
        <taxon>Magnoliopsida</taxon>
        <taxon>eudicotyledons</taxon>
        <taxon>Gunneridae</taxon>
        <taxon>Pentapetalae</taxon>
        <taxon>asterids</taxon>
        <taxon>campanulids</taxon>
        <taxon>Asterales</taxon>
        <taxon>Asteraceae</taxon>
        <taxon>Carduoideae</taxon>
        <taxon>Cardueae</taxon>
        <taxon>Arctiinae</taxon>
        <taxon>Arctium</taxon>
    </lineage>
</organism>
<keyword evidence="2" id="KW-1185">Reference proteome</keyword>
<evidence type="ECO:0000313" key="1">
    <source>
        <dbReference type="EMBL" id="KAI3758749.1"/>
    </source>
</evidence>
<dbReference type="EMBL" id="CM042048">
    <property type="protein sequence ID" value="KAI3758749.1"/>
    <property type="molecule type" value="Genomic_DNA"/>
</dbReference>
<proteinExistence type="predicted"/>
<evidence type="ECO:0000313" key="2">
    <source>
        <dbReference type="Proteomes" id="UP001055879"/>
    </source>
</evidence>
<gene>
    <name evidence="1" type="ORF">L6452_06321</name>
</gene>
<comment type="caution">
    <text evidence="1">The sequence shown here is derived from an EMBL/GenBank/DDBJ whole genome shotgun (WGS) entry which is preliminary data.</text>
</comment>
<reference evidence="1 2" key="2">
    <citation type="journal article" date="2022" name="Mol. Ecol. Resour.">
        <title>The genomes of chicory, endive, great burdock and yacon provide insights into Asteraceae paleo-polyploidization history and plant inulin production.</title>
        <authorList>
            <person name="Fan W."/>
            <person name="Wang S."/>
            <person name="Wang H."/>
            <person name="Wang A."/>
            <person name="Jiang F."/>
            <person name="Liu H."/>
            <person name="Zhao H."/>
            <person name="Xu D."/>
            <person name="Zhang Y."/>
        </authorList>
    </citation>
    <scope>NUCLEOTIDE SEQUENCE [LARGE SCALE GENOMIC DNA]</scope>
    <source>
        <strain evidence="2">cv. Niubang</strain>
    </source>
</reference>
<reference evidence="2" key="1">
    <citation type="journal article" date="2022" name="Mol. Ecol. Resour.">
        <title>The genomes of chicory, endive, great burdock and yacon provide insights into Asteraceae palaeo-polyploidization history and plant inulin production.</title>
        <authorList>
            <person name="Fan W."/>
            <person name="Wang S."/>
            <person name="Wang H."/>
            <person name="Wang A."/>
            <person name="Jiang F."/>
            <person name="Liu H."/>
            <person name="Zhao H."/>
            <person name="Xu D."/>
            <person name="Zhang Y."/>
        </authorList>
    </citation>
    <scope>NUCLEOTIDE SEQUENCE [LARGE SCALE GENOMIC DNA]</scope>
    <source>
        <strain evidence="2">cv. Niubang</strain>
    </source>
</reference>
<dbReference type="Proteomes" id="UP001055879">
    <property type="component" value="Linkage Group LG02"/>
</dbReference>
<accession>A0ACB9EIJ6</accession>
<name>A0ACB9EIJ6_ARCLA</name>
<sequence>MVFWEGYIRDEVMDTLAPIVVYWLYAGFFQLLPPLDNYRLHTREEEDAKNSVTLGSVVKGVLLQQVVQAVVAHLLFLVGESSALGFDFDLVCYDFDFELLNS</sequence>
<protein>
    <submittedName>
        <fullName evidence="1">Uncharacterized protein</fullName>
    </submittedName>
</protein>